<feature type="compositionally biased region" description="Acidic residues" evidence="1">
    <location>
        <begin position="71"/>
        <end position="80"/>
    </location>
</feature>
<feature type="compositionally biased region" description="Basic residues" evidence="1">
    <location>
        <begin position="90"/>
        <end position="100"/>
    </location>
</feature>
<evidence type="ECO:0000313" key="3">
    <source>
        <dbReference type="Proteomes" id="UP000800040"/>
    </source>
</evidence>
<proteinExistence type="predicted"/>
<reference evidence="2" key="1">
    <citation type="submission" date="2020-01" db="EMBL/GenBank/DDBJ databases">
        <authorList>
            <consortium name="DOE Joint Genome Institute"/>
            <person name="Haridas S."/>
            <person name="Albert R."/>
            <person name="Binder M."/>
            <person name="Bloem J."/>
            <person name="Labutti K."/>
            <person name="Salamov A."/>
            <person name="Andreopoulos B."/>
            <person name="Baker S.E."/>
            <person name="Barry K."/>
            <person name="Bills G."/>
            <person name="Bluhm B.H."/>
            <person name="Cannon C."/>
            <person name="Castanera R."/>
            <person name="Culley D.E."/>
            <person name="Daum C."/>
            <person name="Ezra D."/>
            <person name="Gonzalez J.B."/>
            <person name="Henrissat B."/>
            <person name="Kuo A."/>
            <person name="Liang C."/>
            <person name="Lipzen A."/>
            <person name="Lutzoni F."/>
            <person name="Magnuson J."/>
            <person name="Mondo S."/>
            <person name="Nolan M."/>
            <person name="Ohm R."/>
            <person name="Pangilinan J."/>
            <person name="Park H.-J."/>
            <person name="Ramirez L."/>
            <person name="Alfaro M."/>
            <person name="Sun H."/>
            <person name="Tritt A."/>
            <person name="Yoshinaga Y."/>
            <person name="Zwiers L.-H."/>
            <person name="Turgeon B.G."/>
            <person name="Goodwin S.B."/>
            <person name="Spatafora J.W."/>
            <person name="Crous P.W."/>
            <person name="Grigoriev I.V."/>
        </authorList>
    </citation>
    <scope>NUCLEOTIDE SEQUENCE</scope>
    <source>
        <strain evidence="2">P77</strain>
    </source>
</reference>
<dbReference type="EMBL" id="ML975274">
    <property type="protein sequence ID" value="KAF1836349.1"/>
    <property type="molecule type" value="Genomic_DNA"/>
</dbReference>
<dbReference type="AlphaFoldDB" id="A0A6A5KKF9"/>
<feature type="compositionally biased region" description="Polar residues" evidence="1">
    <location>
        <begin position="30"/>
        <end position="39"/>
    </location>
</feature>
<dbReference type="PANTHER" id="PTHR42085">
    <property type="entry name" value="F-BOX DOMAIN-CONTAINING PROTEIN"/>
    <property type="match status" value="1"/>
</dbReference>
<gene>
    <name evidence="2" type="ORF">BDW02DRAFT_646170</name>
</gene>
<feature type="region of interest" description="Disordered" evidence="1">
    <location>
        <begin position="171"/>
        <end position="192"/>
    </location>
</feature>
<dbReference type="Proteomes" id="UP000800040">
    <property type="component" value="Unassembled WGS sequence"/>
</dbReference>
<accession>A0A6A5KKF9</accession>
<evidence type="ECO:0000313" key="2">
    <source>
        <dbReference type="EMBL" id="KAF1836349.1"/>
    </source>
</evidence>
<dbReference type="InterPro" id="IPR038883">
    <property type="entry name" value="AN11006-like"/>
</dbReference>
<keyword evidence="3" id="KW-1185">Reference proteome</keyword>
<feature type="region of interest" description="Disordered" evidence="1">
    <location>
        <begin position="1"/>
        <end position="110"/>
    </location>
</feature>
<name>A0A6A5KKF9_9PLEO</name>
<dbReference type="OrthoDB" id="5372935at2759"/>
<sequence>MAPPKHKTPTPPPPTSARDPDTSPELGSPSKMTQYNKQTGRPVRKSAGKIKKVEGYVDFEDDEFGPLTSDLSEEEDDEELEPRRFADKKKLQRGLKRKRSPSPPSPRLEPVIYQQELGELTDDEEGGAFHRHNPKKPAVTLQFNVPLGFHGPLFVKLDSTLLQTNEQDTLREMQPDKSKKAPAASPQPKHAPVVRRKGFTDLPPELRNTIYRYIFARKDTGDDLTIPMYKGTSRTLARSAQFLRTCKVIHHEGCSVLYGDNIFSFERHHSTRGAFWEPVPKEIGYQDVLHFLKMIGPENLQYLREVRFFFDDALPQHTSYVDSHEKRRYLNDDYLIHCLRILREAKLRKIHLKFDGRRQLHQSDVKFLGYLEQIKADEVVQISHDRPPWYREPKKIHKWVWDGIKEAMTRKKKLYNTE</sequence>
<organism evidence="2 3">
    <name type="scientific">Decorospora gaudefroyi</name>
    <dbReference type="NCBI Taxonomy" id="184978"/>
    <lineage>
        <taxon>Eukaryota</taxon>
        <taxon>Fungi</taxon>
        <taxon>Dikarya</taxon>
        <taxon>Ascomycota</taxon>
        <taxon>Pezizomycotina</taxon>
        <taxon>Dothideomycetes</taxon>
        <taxon>Pleosporomycetidae</taxon>
        <taxon>Pleosporales</taxon>
        <taxon>Pleosporineae</taxon>
        <taxon>Pleosporaceae</taxon>
        <taxon>Decorospora</taxon>
    </lineage>
</organism>
<protein>
    <submittedName>
        <fullName evidence="2">Uncharacterized protein</fullName>
    </submittedName>
</protein>
<dbReference type="PANTHER" id="PTHR42085:SF1">
    <property type="entry name" value="F-BOX DOMAIN-CONTAINING PROTEIN"/>
    <property type="match status" value="1"/>
</dbReference>
<evidence type="ECO:0000256" key="1">
    <source>
        <dbReference type="SAM" id="MobiDB-lite"/>
    </source>
</evidence>